<proteinExistence type="predicted"/>
<organism evidence="2 3">
    <name type="scientific">Echinicola strongylocentroti</name>
    <dbReference type="NCBI Taxonomy" id="1795355"/>
    <lineage>
        <taxon>Bacteria</taxon>
        <taxon>Pseudomonadati</taxon>
        <taxon>Bacteroidota</taxon>
        <taxon>Cytophagia</taxon>
        <taxon>Cytophagales</taxon>
        <taxon>Cyclobacteriaceae</taxon>
        <taxon>Echinicola</taxon>
    </lineage>
</organism>
<dbReference type="EMBL" id="CP030041">
    <property type="protein sequence ID" value="AWW31643.1"/>
    <property type="molecule type" value="Genomic_DNA"/>
</dbReference>
<keyword evidence="1" id="KW-1133">Transmembrane helix</keyword>
<feature type="transmembrane region" description="Helical" evidence="1">
    <location>
        <begin position="30"/>
        <end position="51"/>
    </location>
</feature>
<dbReference type="KEGG" id="est:DN752_16755"/>
<accession>A0A2Z4IMM9</accession>
<dbReference type="Proteomes" id="UP000248688">
    <property type="component" value="Chromosome"/>
</dbReference>
<keyword evidence="1" id="KW-0812">Transmembrane</keyword>
<evidence type="ECO:0000256" key="1">
    <source>
        <dbReference type="SAM" id="Phobius"/>
    </source>
</evidence>
<evidence type="ECO:0000313" key="3">
    <source>
        <dbReference type="Proteomes" id="UP000248688"/>
    </source>
</evidence>
<keyword evidence="3" id="KW-1185">Reference proteome</keyword>
<keyword evidence="1" id="KW-0472">Membrane</keyword>
<protein>
    <submittedName>
        <fullName evidence="2">Uncharacterized protein</fullName>
    </submittedName>
</protein>
<feature type="transmembrane region" description="Helical" evidence="1">
    <location>
        <begin position="7"/>
        <end position="24"/>
    </location>
</feature>
<sequence length="59" mass="6781">MKKLTINIISYLAIIVSMLLLMKIDDIIPYWDFACFLVIIFATIGCIYTVIKYRKSGCS</sequence>
<gene>
    <name evidence="2" type="ORF">DN752_16755</name>
</gene>
<dbReference type="AlphaFoldDB" id="A0A2Z4IMM9"/>
<evidence type="ECO:0000313" key="2">
    <source>
        <dbReference type="EMBL" id="AWW31643.1"/>
    </source>
</evidence>
<name>A0A2Z4IMM9_9BACT</name>
<reference evidence="2 3" key="1">
    <citation type="submission" date="2018-06" db="EMBL/GenBank/DDBJ databases">
        <title>Echinicola strongylocentroti sp. nov., isolated from a sea urchin Strongylocentrotus intermedius.</title>
        <authorList>
            <person name="Bae S.S."/>
        </authorList>
    </citation>
    <scope>NUCLEOTIDE SEQUENCE [LARGE SCALE GENOMIC DNA]</scope>
    <source>
        <strain evidence="2 3">MEBiC08714</strain>
    </source>
</reference>